<protein>
    <submittedName>
        <fullName evidence="1">Uncharacterized protein</fullName>
    </submittedName>
</protein>
<keyword evidence="2" id="KW-1185">Reference proteome</keyword>
<evidence type="ECO:0000313" key="1">
    <source>
        <dbReference type="EMBL" id="MBJ3761670.1"/>
    </source>
</evidence>
<dbReference type="EMBL" id="JAEKPD010000001">
    <property type="protein sequence ID" value="MBJ3761670.1"/>
    <property type="molecule type" value="Genomic_DNA"/>
</dbReference>
<organism evidence="1 2">
    <name type="scientific">Palleronia pontilimi</name>
    <dbReference type="NCBI Taxonomy" id="1964209"/>
    <lineage>
        <taxon>Bacteria</taxon>
        <taxon>Pseudomonadati</taxon>
        <taxon>Pseudomonadota</taxon>
        <taxon>Alphaproteobacteria</taxon>
        <taxon>Rhodobacterales</taxon>
        <taxon>Roseobacteraceae</taxon>
        <taxon>Palleronia</taxon>
    </lineage>
</organism>
<comment type="caution">
    <text evidence="1">The sequence shown here is derived from an EMBL/GenBank/DDBJ whole genome shotgun (WGS) entry which is preliminary data.</text>
</comment>
<accession>A0A934MBM8</accession>
<sequence>MKLTGGLDELAHRRALKRWSRIADAAPSLDAFSLRVLRGQARLLRDRLDRVIAAADTVEMDEPPRLPWPGGDWAWRPALWKTAQRPAALVAPDSGAALGQDLKLFHDCAAPTITLRQHAPARQAPHVALDILDFDGSFLSLVLDLPDDAVATLARRHILRVALLTRAERPVEILARLNLRQGPNTVQMVVEAERSGETTTLEFDLAYSDATDKQVDGAWIDLIFDRPAMNRIELCDLVVSRGTRHEM</sequence>
<gene>
    <name evidence="1" type="ORF">ILP92_02750</name>
</gene>
<dbReference type="AlphaFoldDB" id="A0A934MBM8"/>
<evidence type="ECO:0000313" key="2">
    <source>
        <dbReference type="Proteomes" id="UP000642488"/>
    </source>
</evidence>
<dbReference type="Pfam" id="PF20086">
    <property type="entry name" value="DUF6478"/>
    <property type="match status" value="1"/>
</dbReference>
<dbReference type="RefSeq" id="WP_198914816.1">
    <property type="nucleotide sequence ID" value="NZ_JAEKPD010000001.1"/>
</dbReference>
<proteinExistence type="predicted"/>
<name>A0A934MBM8_9RHOB</name>
<reference evidence="1" key="1">
    <citation type="submission" date="2020-12" db="EMBL/GenBank/DDBJ databases">
        <title>Bacterial taxonomy.</title>
        <authorList>
            <person name="Pan X."/>
        </authorList>
    </citation>
    <scope>NUCLEOTIDE SEQUENCE</scope>
    <source>
        <strain evidence="1">KCTC 52957</strain>
    </source>
</reference>
<dbReference type="InterPro" id="IPR045514">
    <property type="entry name" value="DUF6478"/>
</dbReference>
<dbReference type="Proteomes" id="UP000642488">
    <property type="component" value="Unassembled WGS sequence"/>
</dbReference>